<protein>
    <submittedName>
        <fullName evidence="1">DUF1857 domain-containing protein</fullName>
    </submittedName>
</protein>
<sequence>MQYEHLIEVNDPNNPMLTQLTRQQLWRGLIHRIEAPGEFLPGVEAVTLVSRSDVHIERVMQLGALGVHDRIDLEHEQRLHYHTRAGSNHLGGELVVTIEEPDEGHLFVRFRYDTPVADLPEDGVDYVGYLKAAYRKMDAEAIGLIRELAATDRLDGPAA</sequence>
<dbReference type="KEGG" id="maer:DAI18_12855"/>
<organism evidence="1 2">
    <name type="scientific">Microvirgula aerodenitrificans</name>
    <dbReference type="NCBI Taxonomy" id="57480"/>
    <lineage>
        <taxon>Bacteria</taxon>
        <taxon>Pseudomonadati</taxon>
        <taxon>Pseudomonadota</taxon>
        <taxon>Betaproteobacteria</taxon>
        <taxon>Neisseriales</taxon>
        <taxon>Aquaspirillaceae</taxon>
        <taxon>Microvirgula</taxon>
    </lineage>
</organism>
<accession>A0A2S0PBR3</accession>
<dbReference type="InterPro" id="IPR015075">
    <property type="entry name" value="AtaL"/>
</dbReference>
<dbReference type="OrthoDB" id="6367327at2"/>
<dbReference type="Pfam" id="PF08982">
    <property type="entry name" value="AtaL"/>
    <property type="match status" value="1"/>
</dbReference>
<evidence type="ECO:0000313" key="2">
    <source>
        <dbReference type="Proteomes" id="UP000244173"/>
    </source>
</evidence>
<dbReference type="RefSeq" id="WP_107889621.1">
    <property type="nucleotide sequence ID" value="NZ_CP028519.1"/>
</dbReference>
<keyword evidence="2" id="KW-1185">Reference proteome</keyword>
<dbReference type="Proteomes" id="UP000244173">
    <property type="component" value="Chromosome"/>
</dbReference>
<dbReference type="InterPro" id="IPR023393">
    <property type="entry name" value="START-like_dom_sf"/>
</dbReference>
<dbReference type="EMBL" id="CP028519">
    <property type="protein sequence ID" value="AVY94830.1"/>
    <property type="molecule type" value="Genomic_DNA"/>
</dbReference>
<dbReference type="AlphaFoldDB" id="A0A2S0PBR3"/>
<name>A0A2S0PBR3_9NEIS</name>
<dbReference type="STRING" id="1122240.GCA_000620105_02656"/>
<dbReference type="Gene3D" id="3.30.530.20">
    <property type="match status" value="1"/>
</dbReference>
<dbReference type="SUPFAM" id="SSF55961">
    <property type="entry name" value="Bet v1-like"/>
    <property type="match status" value="1"/>
</dbReference>
<proteinExistence type="predicted"/>
<reference evidence="1 2" key="1">
    <citation type="submission" date="2018-04" db="EMBL/GenBank/DDBJ databases">
        <title>Denitrifier Microvirgula.</title>
        <authorList>
            <person name="Anderson E."/>
            <person name="Jang J."/>
            <person name="Ishii S."/>
        </authorList>
    </citation>
    <scope>NUCLEOTIDE SEQUENCE [LARGE SCALE GENOMIC DNA]</scope>
    <source>
        <strain evidence="1 2">BE2.4</strain>
    </source>
</reference>
<evidence type="ECO:0000313" key="1">
    <source>
        <dbReference type="EMBL" id="AVY94830.1"/>
    </source>
</evidence>
<gene>
    <name evidence="1" type="ORF">DAI18_12855</name>
</gene>